<dbReference type="Proteomes" id="UP001221142">
    <property type="component" value="Unassembled WGS sequence"/>
</dbReference>
<evidence type="ECO:0000313" key="1">
    <source>
        <dbReference type="EMBL" id="KAJ7607385.1"/>
    </source>
</evidence>
<reference evidence="1" key="1">
    <citation type="submission" date="2023-03" db="EMBL/GenBank/DDBJ databases">
        <title>Massive genome expansion in bonnet fungi (Mycena s.s.) driven by repeated elements and novel gene families across ecological guilds.</title>
        <authorList>
            <consortium name="Lawrence Berkeley National Laboratory"/>
            <person name="Harder C.B."/>
            <person name="Miyauchi S."/>
            <person name="Viragh M."/>
            <person name="Kuo A."/>
            <person name="Thoen E."/>
            <person name="Andreopoulos B."/>
            <person name="Lu D."/>
            <person name="Skrede I."/>
            <person name="Drula E."/>
            <person name="Henrissat B."/>
            <person name="Morin E."/>
            <person name="Kohler A."/>
            <person name="Barry K."/>
            <person name="LaButti K."/>
            <person name="Morin E."/>
            <person name="Salamov A."/>
            <person name="Lipzen A."/>
            <person name="Mereny Z."/>
            <person name="Hegedus B."/>
            <person name="Baldrian P."/>
            <person name="Stursova M."/>
            <person name="Weitz H."/>
            <person name="Taylor A."/>
            <person name="Grigoriev I.V."/>
            <person name="Nagy L.G."/>
            <person name="Martin F."/>
            <person name="Kauserud H."/>
        </authorList>
    </citation>
    <scope>NUCLEOTIDE SEQUENCE</scope>
    <source>
        <strain evidence="1">9284</strain>
    </source>
</reference>
<protein>
    <submittedName>
        <fullName evidence="1">Uncharacterized protein</fullName>
    </submittedName>
</protein>
<name>A0AAD7B146_9AGAR</name>
<evidence type="ECO:0000313" key="2">
    <source>
        <dbReference type="Proteomes" id="UP001221142"/>
    </source>
</evidence>
<sequence>VVLDNFETPWEPIMSRPKIEEFISLLADMSNVAFLVTMRGQERPSNILWTRPFIPPLEPLSFDAAHSTFMDITDANEQDAIHIAELLSLSGNLPLAVTLVASVALSEGCQTVLSRWKQERNISPLSDGFDKHTSLETSLRLSLSSPRISSRPGALQLLSLLSLLPD</sequence>
<accession>A0AAD7B146</accession>
<keyword evidence="2" id="KW-1185">Reference proteome</keyword>
<proteinExistence type="predicted"/>
<dbReference type="EMBL" id="JARKIF010000050">
    <property type="protein sequence ID" value="KAJ7607385.1"/>
    <property type="molecule type" value="Genomic_DNA"/>
</dbReference>
<comment type="caution">
    <text evidence="1">The sequence shown here is derived from an EMBL/GenBank/DDBJ whole genome shotgun (WGS) entry which is preliminary data.</text>
</comment>
<gene>
    <name evidence="1" type="ORF">FB45DRAFT_764196</name>
</gene>
<dbReference type="AlphaFoldDB" id="A0AAD7B146"/>
<feature type="non-terminal residue" evidence="1">
    <location>
        <position position="1"/>
    </location>
</feature>
<organism evidence="1 2">
    <name type="scientific">Roridomyces roridus</name>
    <dbReference type="NCBI Taxonomy" id="1738132"/>
    <lineage>
        <taxon>Eukaryota</taxon>
        <taxon>Fungi</taxon>
        <taxon>Dikarya</taxon>
        <taxon>Basidiomycota</taxon>
        <taxon>Agaricomycotina</taxon>
        <taxon>Agaricomycetes</taxon>
        <taxon>Agaricomycetidae</taxon>
        <taxon>Agaricales</taxon>
        <taxon>Marasmiineae</taxon>
        <taxon>Mycenaceae</taxon>
        <taxon>Roridomyces</taxon>
    </lineage>
</organism>